<comment type="caution">
    <text evidence="2">The sequence shown here is derived from an EMBL/GenBank/DDBJ whole genome shotgun (WGS) entry which is preliminary data.</text>
</comment>
<feature type="non-terminal residue" evidence="2">
    <location>
        <position position="1"/>
    </location>
</feature>
<dbReference type="Proteomes" id="UP000324897">
    <property type="component" value="Unassembled WGS sequence"/>
</dbReference>
<gene>
    <name evidence="2" type="ORF">EJB05_10317</name>
</gene>
<evidence type="ECO:0000256" key="1">
    <source>
        <dbReference type="SAM" id="MobiDB-lite"/>
    </source>
</evidence>
<dbReference type="EMBL" id="RWGY01000005">
    <property type="protein sequence ID" value="TVU43819.1"/>
    <property type="molecule type" value="Genomic_DNA"/>
</dbReference>
<proteinExistence type="predicted"/>
<dbReference type="AlphaFoldDB" id="A0A5J9W664"/>
<sequence>METAERAAGGGRVARRPDPAVGGAQGADLAALELMVPLPSSCRTSAFCKDLDHPRRGGAERIDKSPLPLLFPQTAAVRLIRRQIRTTAALRWAIFLSFSVVL</sequence>
<accession>A0A5J9W664</accession>
<evidence type="ECO:0000313" key="2">
    <source>
        <dbReference type="EMBL" id="TVU43819.1"/>
    </source>
</evidence>
<protein>
    <submittedName>
        <fullName evidence="2">Uncharacterized protein</fullName>
    </submittedName>
</protein>
<keyword evidence="3" id="KW-1185">Reference proteome</keyword>
<dbReference type="Gramene" id="TVU43819">
    <property type="protein sequence ID" value="TVU43819"/>
    <property type="gene ID" value="EJB05_10317"/>
</dbReference>
<organism evidence="2 3">
    <name type="scientific">Eragrostis curvula</name>
    <name type="common">weeping love grass</name>
    <dbReference type="NCBI Taxonomy" id="38414"/>
    <lineage>
        <taxon>Eukaryota</taxon>
        <taxon>Viridiplantae</taxon>
        <taxon>Streptophyta</taxon>
        <taxon>Embryophyta</taxon>
        <taxon>Tracheophyta</taxon>
        <taxon>Spermatophyta</taxon>
        <taxon>Magnoliopsida</taxon>
        <taxon>Liliopsida</taxon>
        <taxon>Poales</taxon>
        <taxon>Poaceae</taxon>
        <taxon>PACMAD clade</taxon>
        <taxon>Chloridoideae</taxon>
        <taxon>Eragrostideae</taxon>
        <taxon>Eragrostidinae</taxon>
        <taxon>Eragrostis</taxon>
    </lineage>
</organism>
<evidence type="ECO:0000313" key="3">
    <source>
        <dbReference type="Proteomes" id="UP000324897"/>
    </source>
</evidence>
<name>A0A5J9W664_9POAL</name>
<reference evidence="2 3" key="1">
    <citation type="journal article" date="2019" name="Sci. Rep.">
        <title>A high-quality genome of Eragrostis curvula grass provides insights into Poaceae evolution and supports new strategies to enhance forage quality.</title>
        <authorList>
            <person name="Carballo J."/>
            <person name="Santos B.A.C.M."/>
            <person name="Zappacosta D."/>
            <person name="Garbus I."/>
            <person name="Selva J.P."/>
            <person name="Gallo C.A."/>
            <person name="Diaz A."/>
            <person name="Albertini E."/>
            <person name="Caccamo M."/>
            <person name="Echenique V."/>
        </authorList>
    </citation>
    <scope>NUCLEOTIDE SEQUENCE [LARGE SCALE GENOMIC DNA]</scope>
    <source>
        <strain evidence="3">cv. Victoria</strain>
        <tissue evidence="2">Leaf</tissue>
    </source>
</reference>
<feature type="region of interest" description="Disordered" evidence="1">
    <location>
        <begin position="1"/>
        <end position="22"/>
    </location>
</feature>